<proteinExistence type="predicted"/>
<name>A0ABQ8P0Q7_PYRGI</name>
<protein>
    <recommendedName>
        <fullName evidence="5">Secreted protein</fullName>
    </recommendedName>
</protein>
<keyword evidence="4" id="KW-1185">Reference proteome</keyword>
<evidence type="ECO:0000256" key="2">
    <source>
        <dbReference type="SAM" id="SignalP"/>
    </source>
</evidence>
<evidence type="ECO:0000313" key="3">
    <source>
        <dbReference type="EMBL" id="KAI6304817.1"/>
    </source>
</evidence>
<dbReference type="EMBL" id="JABSND010000002">
    <property type="protein sequence ID" value="KAI6304817.1"/>
    <property type="molecule type" value="Genomic_DNA"/>
</dbReference>
<accession>A0ABQ8P0Q7</accession>
<feature type="compositionally biased region" description="Basic and acidic residues" evidence="1">
    <location>
        <begin position="89"/>
        <end position="100"/>
    </location>
</feature>
<organism evidence="3 4">
    <name type="scientific">Pyricularia grisea</name>
    <name type="common">Crabgrass-specific blast fungus</name>
    <name type="synonym">Magnaporthe grisea</name>
    <dbReference type="NCBI Taxonomy" id="148305"/>
    <lineage>
        <taxon>Eukaryota</taxon>
        <taxon>Fungi</taxon>
        <taxon>Dikarya</taxon>
        <taxon>Ascomycota</taxon>
        <taxon>Pezizomycotina</taxon>
        <taxon>Sordariomycetes</taxon>
        <taxon>Sordariomycetidae</taxon>
        <taxon>Magnaporthales</taxon>
        <taxon>Pyriculariaceae</taxon>
        <taxon>Pyricularia</taxon>
    </lineage>
</organism>
<keyword evidence="2" id="KW-0732">Signal</keyword>
<comment type="caution">
    <text evidence="3">The sequence shown here is derived from an EMBL/GenBank/DDBJ whole genome shotgun (WGS) entry which is preliminary data.</text>
</comment>
<sequence>MLTKLTIVTAVAILALTRPVLGEGPAAKPDVARVPTLIERGAPAATPTEHHLTFSAKFIQRHDETEQQDKPAIVKDKTGTGGRSPPTRGHPDAAHRERGSRATASKLKSRKETRTHQRLRSRGNDGGNQDPGW</sequence>
<reference evidence="3" key="1">
    <citation type="submission" date="2021-01" db="EMBL/GenBank/DDBJ databases">
        <title>Deciphering the adaptive evolutionary patterns associated with biogeogrpahic diversity in the finger millet blast pathogen Magnaporthe oryzae in Eastern Africa.</title>
        <authorList>
            <person name="Onyema G."/>
            <person name="Shittu T.A."/>
            <person name="Dodsworth S."/>
            <person name="Devilliers S."/>
            <person name="Muthumeenakshi S."/>
            <person name="Sreenivasaprasad S."/>
        </authorList>
    </citation>
    <scope>NUCLEOTIDE SEQUENCE</scope>
    <source>
        <strain evidence="3">D15/s37</strain>
    </source>
</reference>
<dbReference type="Proteomes" id="UP001059893">
    <property type="component" value="Unassembled WGS sequence"/>
</dbReference>
<gene>
    <name evidence="3" type="ORF">MCOR33_000329</name>
</gene>
<evidence type="ECO:0000256" key="1">
    <source>
        <dbReference type="SAM" id="MobiDB-lite"/>
    </source>
</evidence>
<evidence type="ECO:0000313" key="4">
    <source>
        <dbReference type="Proteomes" id="UP001059893"/>
    </source>
</evidence>
<feature type="compositionally biased region" description="Basic and acidic residues" evidence="1">
    <location>
        <begin position="60"/>
        <end position="78"/>
    </location>
</feature>
<evidence type="ECO:0008006" key="5">
    <source>
        <dbReference type="Google" id="ProtNLM"/>
    </source>
</evidence>
<feature type="signal peptide" evidence="2">
    <location>
        <begin position="1"/>
        <end position="22"/>
    </location>
</feature>
<feature type="chain" id="PRO_5045600857" description="Secreted protein" evidence="2">
    <location>
        <begin position="23"/>
        <end position="133"/>
    </location>
</feature>
<feature type="region of interest" description="Disordered" evidence="1">
    <location>
        <begin position="60"/>
        <end position="133"/>
    </location>
</feature>